<comment type="caution">
    <text evidence="2">The sequence shown here is derived from an EMBL/GenBank/DDBJ whole genome shotgun (WGS) entry which is preliminary data.</text>
</comment>
<dbReference type="Proteomes" id="UP000663866">
    <property type="component" value="Unassembled WGS sequence"/>
</dbReference>
<proteinExistence type="predicted"/>
<accession>A0A820G9F4</accession>
<reference evidence="2" key="1">
    <citation type="submission" date="2021-02" db="EMBL/GenBank/DDBJ databases">
        <authorList>
            <person name="Nowell W R."/>
        </authorList>
    </citation>
    <scope>NUCLEOTIDE SEQUENCE</scope>
</reference>
<feature type="region of interest" description="Disordered" evidence="1">
    <location>
        <begin position="1"/>
        <end position="244"/>
    </location>
</feature>
<organism evidence="2 3">
    <name type="scientific">Rotaria magnacalcarata</name>
    <dbReference type="NCBI Taxonomy" id="392030"/>
    <lineage>
        <taxon>Eukaryota</taxon>
        <taxon>Metazoa</taxon>
        <taxon>Spiralia</taxon>
        <taxon>Gnathifera</taxon>
        <taxon>Rotifera</taxon>
        <taxon>Eurotatoria</taxon>
        <taxon>Bdelloidea</taxon>
        <taxon>Philodinida</taxon>
        <taxon>Philodinidae</taxon>
        <taxon>Rotaria</taxon>
    </lineage>
</organism>
<evidence type="ECO:0000256" key="1">
    <source>
        <dbReference type="SAM" id="MobiDB-lite"/>
    </source>
</evidence>
<dbReference type="EMBL" id="CAJOBG010009844">
    <property type="protein sequence ID" value="CAF4274722.1"/>
    <property type="molecule type" value="Genomic_DNA"/>
</dbReference>
<feature type="compositionally biased region" description="Polar residues" evidence="1">
    <location>
        <begin position="63"/>
        <end position="78"/>
    </location>
</feature>
<gene>
    <name evidence="2" type="ORF">OVN521_LOCUS30293</name>
</gene>
<name>A0A820G9F4_9BILA</name>
<feature type="compositionally biased region" description="Polar residues" evidence="1">
    <location>
        <begin position="1"/>
        <end position="31"/>
    </location>
</feature>
<sequence length="427" mass="46949">MTARNTAANINESGSYVSSRTAQSTDMTTPHTEAVTPARRVVVIRNTKNRQNAQGPVDLSELGRSNSDENPTVITDGNKSVYVIRRPIGSESSARPPPPPPAELHQTGREPIPATQLQHVRTPTPPNEAAISFDQPRSPSPHHSPSIRPKSYKPITTSPIQTEKSPGYIPYLKRPRSKVRTPSPTPIRTTSSKRSTSPSQADNNQGSVPYLRRPRSKVRTPSPTPIRTTSSKRSTSPSQAENYQGSVPYLKPLVALLFLCIVLGCIGSHDGYFNYNDDKQHVGGRAFAFIPPTHPNAHLYIPRDYAKLVENGNRLPMAPMPARASSNFVYGHQSLMAPVSTVPYTHQQAMSRSNTSTITVNNKSNNDNITIEMPERLVTGRAMSPKSRERSLNKVVKNIGQVVEDAKKKNNGDAPKKVIIQIENNKK</sequence>
<feature type="compositionally biased region" description="Polar residues" evidence="1">
    <location>
        <begin position="154"/>
        <end position="164"/>
    </location>
</feature>
<keyword evidence="3" id="KW-1185">Reference proteome</keyword>
<feature type="compositionally biased region" description="Low complexity" evidence="1">
    <location>
        <begin position="219"/>
        <end position="238"/>
    </location>
</feature>
<dbReference type="AlphaFoldDB" id="A0A820G9F4"/>
<evidence type="ECO:0000313" key="2">
    <source>
        <dbReference type="EMBL" id="CAF4274722.1"/>
    </source>
</evidence>
<protein>
    <submittedName>
        <fullName evidence="2">Uncharacterized protein</fullName>
    </submittedName>
</protein>
<feature type="compositionally biased region" description="Low complexity" evidence="1">
    <location>
        <begin position="180"/>
        <end position="199"/>
    </location>
</feature>
<evidence type="ECO:0000313" key="3">
    <source>
        <dbReference type="Proteomes" id="UP000663866"/>
    </source>
</evidence>